<reference evidence="1 2" key="1">
    <citation type="submission" date="2013-02" db="EMBL/GenBank/DDBJ databases">
        <title>The Genome Sequence of Acinetobacter sp. NIPH 1859.</title>
        <authorList>
            <consortium name="The Broad Institute Genome Sequencing Platform"/>
            <consortium name="The Broad Institute Genome Sequencing Center for Infectious Disease"/>
            <person name="Cerqueira G."/>
            <person name="Feldgarden M."/>
            <person name="Courvalin P."/>
            <person name="Perichon B."/>
            <person name="Grillot-Courvalin C."/>
            <person name="Clermont D."/>
            <person name="Rocha E."/>
            <person name="Yoon E.-J."/>
            <person name="Nemec A."/>
            <person name="Walker B."/>
            <person name="Young S.K."/>
            <person name="Zeng Q."/>
            <person name="Gargeya S."/>
            <person name="Fitzgerald M."/>
            <person name="Haas B."/>
            <person name="Abouelleil A."/>
            <person name="Alvarado L."/>
            <person name="Arachchi H.M."/>
            <person name="Berlin A.M."/>
            <person name="Chapman S.B."/>
            <person name="Dewar J."/>
            <person name="Goldberg J."/>
            <person name="Griggs A."/>
            <person name="Gujja S."/>
            <person name="Hansen M."/>
            <person name="Howarth C."/>
            <person name="Imamovic A."/>
            <person name="Larimer J."/>
            <person name="McCowan C."/>
            <person name="Murphy C."/>
            <person name="Neiman D."/>
            <person name="Pearson M."/>
            <person name="Priest M."/>
            <person name="Roberts A."/>
            <person name="Saif S."/>
            <person name="Shea T."/>
            <person name="Sisk P."/>
            <person name="Sykes S."/>
            <person name="Wortman J."/>
            <person name="Nusbaum C."/>
            <person name="Birren B."/>
        </authorList>
    </citation>
    <scope>NUCLEOTIDE SEQUENCE [LARGE SCALE GENOMIC DNA]</scope>
    <source>
        <strain evidence="1 2">NIPH 1859</strain>
    </source>
</reference>
<evidence type="ECO:0000313" key="1">
    <source>
        <dbReference type="EMBL" id="ENX33876.1"/>
    </source>
</evidence>
<evidence type="ECO:0000313" key="2">
    <source>
        <dbReference type="Proteomes" id="UP000013009"/>
    </source>
</evidence>
<dbReference type="AlphaFoldDB" id="N9QUY2"/>
<accession>N9QUY2</accession>
<dbReference type="Proteomes" id="UP000013009">
    <property type="component" value="Unassembled WGS sequence"/>
</dbReference>
<dbReference type="HOGENOM" id="CLU_138339_0_0_6"/>
<dbReference type="EMBL" id="APRZ01000017">
    <property type="protein sequence ID" value="ENX33876.1"/>
    <property type="molecule type" value="Genomic_DNA"/>
</dbReference>
<name>N9QUY2_9GAMM</name>
<dbReference type="RefSeq" id="WP_005274754.1">
    <property type="nucleotide sequence ID" value="NZ_KB850195.1"/>
</dbReference>
<sequence>MFNSLNLTKNFLVALYISLLLSGCTNNPSVDEILKSSSKGAVNIILLDSTVYRKATTRELDTVTASLLMSTLDKMAVLKRYEQEIGNGYTIEDTLTLGNVNDFCWINNFLLAHRKELPPNLDDTDTYRWIEAKQKRFKQAIDINMDNKKMENDCRI</sequence>
<dbReference type="OrthoDB" id="6694960at2"/>
<protein>
    <submittedName>
        <fullName evidence="1">Uncharacterized protein</fullName>
    </submittedName>
</protein>
<comment type="caution">
    <text evidence="1">The sequence shown here is derived from an EMBL/GenBank/DDBJ whole genome shotgun (WGS) entry which is preliminary data.</text>
</comment>
<organism evidence="1 2">
    <name type="scientific">Acinetobacter colistiniresistens</name>
    <dbReference type="NCBI Taxonomy" id="280145"/>
    <lineage>
        <taxon>Bacteria</taxon>
        <taxon>Pseudomonadati</taxon>
        <taxon>Pseudomonadota</taxon>
        <taxon>Gammaproteobacteria</taxon>
        <taxon>Moraxellales</taxon>
        <taxon>Moraxellaceae</taxon>
        <taxon>Acinetobacter</taxon>
    </lineage>
</organism>
<keyword evidence="2" id="KW-1185">Reference proteome</keyword>
<gene>
    <name evidence="1" type="ORF">F889_02540</name>
</gene>
<proteinExistence type="predicted"/>